<dbReference type="Gene3D" id="3.40.50.410">
    <property type="entry name" value="von Willebrand factor, type A domain"/>
    <property type="match status" value="2"/>
</dbReference>
<dbReference type="EMBL" id="CP067977">
    <property type="protein sequence ID" value="QQQ18013.1"/>
    <property type="molecule type" value="Genomic_DNA"/>
</dbReference>
<gene>
    <name evidence="4" type="ORF">JIP62_11910</name>
</gene>
<dbReference type="Pfam" id="PF16190">
    <property type="entry name" value="E1_FCCH"/>
    <property type="match status" value="2"/>
</dbReference>
<organism evidence="4 5">
    <name type="scientific">Brevundimonas vitisensis</name>
    <dbReference type="NCBI Taxonomy" id="2800818"/>
    <lineage>
        <taxon>Bacteria</taxon>
        <taxon>Pseudomonadati</taxon>
        <taxon>Pseudomonadota</taxon>
        <taxon>Alphaproteobacteria</taxon>
        <taxon>Caulobacterales</taxon>
        <taxon>Caulobacteraceae</taxon>
        <taxon>Brevundimonas</taxon>
    </lineage>
</organism>
<feature type="transmembrane region" description="Helical" evidence="1">
    <location>
        <begin position="21"/>
        <end position="40"/>
    </location>
</feature>
<keyword evidence="5" id="KW-1185">Reference proteome</keyword>
<accession>A0ABX7BMP5</accession>
<dbReference type="Proteomes" id="UP000595448">
    <property type="component" value="Chromosome"/>
</dbReference>
<feature type="domain" description="Putative Flp pilus-assembly TadG-like N-terminal" evidence="2">
    <location>
        <begin position="19"/>
        <end position="65"/>
    </location>
</feature>
<keyword evidence="1" id="KW-0812">Transmembrane</keyword>
<protein>
    <submittedName>
        <fullName evidence="4">Pilus assembly protein</fullName>
    </submittedName>
</protein>
<dbReference type="Gene3D" id="2.40.30.180">
    <property type="entry name" value="Ubiquitin-activating enzyme E1, FCCH domain"/>
    <property type="match status" value="2"/>
</dbReference>
<evidence type="ECO:0000259" key="2">
    <source>
        <dbReference type="Pfam" id="PF13400"/>
    </source>
</evidence>
<evidence type="ECO:0000313" key="4">
    <source>
        <dbReference type="EMBL" id="QQQ18013.1"/>
    </source>
</evidence>
<reference evidence="4 5" key="1">
    <citation type="submission" date="2021-01" db="EMBL/GenBank/DDBJ databases">
        <title>Brevundimonas vitis sp. nov., an bacterium isolated from grape (Vitis vinifera).</title>
        <authorList>
            <person name="Jiang L."/>
            <person name="Lee J."/>
        </authorList>
    </citation>
    <scope>NUCLEOTIDE SEQUENCE [LARGE SCALE GENOMIC DNA]</scope>
    <source>
        <strain evidence="4 5">GRTSA-9</strain>
    </source>
</reference>
<dbReference type="SUPFAM" id="SSF53300">
    <property type="entry name" value="vWA-like"/>
    <property type="match status" value="1"/>
</dbReference>
<dbReference type="InterPro" id="IPR028087">
    <property type="entry name" value="Tad_N"/>
</dbReference>
<evidence type="ECO:0000313" key="5">
    <source>
        <dbReference type="Proteomes" id="UP000595448"/>
    </source>
</evidence>
<dbReference type="InterPro" id="IPR042302">
    <property type="entry name" value="E1_FCCH_sf"/>
</dbReference>
<dbReference type="InterPro" id="IPR036465">
    <property type="entry name" value="vWFA_dom_sf"/>
</dbReference>
<name>A0ABX7BMP5_9CAUL</name>
<feature type="domain" description="Ubiquitin-activating enzyme E1 FCCH" evidence="3">
    <location>
        <begin position="248"/>
        <end position="307"/>
    </location>
</feature>
<proteinExistence type="predicted"/>
<evidence type="ECO:0000256" key="1">
    <source>
        <dbReference type="SAM" id="Phobius"/>
    </source>
</evidence>
<keyword evidence="1" id="KW-0472">Membrane</keyword>
<feature type="domain" description="Ubiquitin-activating enzyme E1 FCCH" evidence="3">
    <location>
        <begin position="317"/>
        <end position="372"/>
    </location>
</feature>
<dbReference type="Pfam" id="PF13400">
    <property type="entry name" value="Tad"/>
    <property type="match status" value="1"/>
</dbReference>
<sequence>MSLLTWTHAARRFARDTRGNIAMMFALSLPVLILMTVGGVDIHRASTVRVNLQDALDAATLAAARSSYTEDVDINRVGMASLEANLKAYPQITLRTGDTRFSLDENDVVIADAKVDVKTLVAHIFLPPYGQFMDEYIPVGAHSEVNRSSKNVEVALVLDTTGSMQGQKIIDLRAAASDLVDIVVQDQQSPYYSKVSVVPYSMAVNVDSYATNARGSIIGSANITGASWSTGSSKSISNITRNNPARITSNNHGFQNGDVVWINGVSGMTQVNNRAYVVSNRATNTFTLSGVSSSNWNNYSSGGTIRKCQVDDCSVVVTANSHGLSNNQYVRITNVSGMTQINDRTYRVSDVTTNTYSIGVNGANWDNYSSGGRSWCAQAGCTYYAFFNPYGTLVTQQISTCVTERHGTNAYTDASPGSARLGRNYPSSSNPCLPNTILPLSSNRTTIKSRINGLTASGSTAGHIGVGWGWYTVSPNFASLWPSNAAGPYNPLEVLKAVVIMTDGEYNSGYCNGVIAQDSTNGSGSREVQINCNAPNGHPFDQTLALCASMKGSGVIVYTVGFQVVDDPRARAIVNECATSANHVYMPNSGTDLSAAFQAIGRDITRLRISK</sequence>
<dbReference type="InterPro" id="IPR032418">
    <property type="entry name" value="E1_FCCH"/>
</dbReference>
<dbReference type="RefSeq" id="WP_201102388.1">
    <property type="nucleotide sequence ID" value="NZ_CP067977.1"/>
</dbReference>
<evidence type="ECO:0000259" key="3">
    <source>
        <dbReference type="Pfam" id="PF16190"/>
    </source>
</evidence>
<keyword evidence="1" id="KW-1133">Transmembrane helix</keyword>